<evidence type="ECO:0000259" key="6">
    <source>
        <dbReference type="SMART" id="SM00327"/>
    </source>
</evidence>
<evidence type="ECO:0000256" key="3">
    <source>
        <dbReference type="ARBA" id="ARBA00022801"/>
    </source>
</evidence>
<dbReference type="PANTHER" id="PTHR36846">
    <property type="entry name" value="PROTEIN VIAA"/>
    <property type="match status" value="1"/>
</dbReference>
<dbReference type="HAMAP" id="MF_01626">
    <property type="entry name" value="ViaA"/>
    <property type="match status" value="1"/>
</dbReference>
<dbReference type="CDD" id="cd00009">
    <property type="entry name" value="AAA"/>
    <property type="match status" value="1"/>
</dbReference>
<keyword evidence="5" id="KW-0143">Chaperone</keyword>
<dbReference type="InterPro" id="IPR046932">
    <property type="entry name" value="RavA_LARA_sf"/>
</dbReference>
<evidence type="ECO:0000259" key="7">
    <source>
        <dbReference type="SMART" id="SM00382"/>
    </source>
</evidence>
<dbReference type="SMART" id="SM00327">
    <property type="entry name" value="VWA"/>
    <property type="match status" value="1"/>
</dbReference>
<protein>
    <submittedName>
        <fullName evidence="8">VWA CoxE and DUF3763 and AAA 5 domain containing protein</fullName>
    </submittedName>
</protein>
<evidence type="ECO:0000256" key="5">
    <source>
        <dbReference type="ARBA" id="ARBA00023186"/>
    </source>
</evidence>
<evidence type="ECO:0000313" key="9">
    <source>
        <dbReference type="Proteomes" id="UP000030665"/>
    </source>
</evidence>
<evidence type="ECO:0000313" key="8">
    <source>
        <dbReference type="EMBL" id="CDW55153.1"/>
    </source>
</evidence>
<feature type="domain" description="AAA+ ATPase" evidence="7">
    <location>
        <begin position="38"/>
        <end position="187"/>
    </location>
</feature>
<accession>A0A077Z6B0</accession>
<dbReference type="FunFam" id="3.40.50.300:FF:000410">
    <property type="entry name" value="ATPase RavA"/>
    <property type="match status" value="1"/>
</dbReference>
<dbReference type="SUPFAM" id="SSF52540">
    <property type="entry name" value="P-loop containing nucleoside triphosphate hydrolases"/>
    <property type="match status" value="1"/>
</dbReference>
<reference evidence="8" key="1">
    <citation type="submission" date="2014-01" db="EMBL/GenBank/DDBJ databases">
        <authorList>
            <person name="Aslett M."/>
        </authorList>
    </citation>
    <scope>NUCLEOTIDE SEQUENCE</scope>
</reference>
<dbReference type="Proteomes" id="UP000030665">
    <property type="component" value="Unassembled WGS sequence"/>
</dbReference>
<dbReference type="EMBL" id="HG805940">
    <property type="protein sequence ID" value="CDW55153.1"/>
    <property type="molecule type" value="Genomic_DNA"/>
</dbReference>
<dbReference type="AlphaFoldDB" id="A0A077Z6B0"/>
<dbReference type="SUPFAM" id="SSF53300">
    <property type="entry name" value="vWA-like"/>
    <property type="match status" value="1"/>
</dbReference>
<keyword evidence="4" id="KW-0067">ATP-binding</keyword>
<sequence length="958" mass="109686">MAHPHLLAERISRLSSSLEKGLYERSHAIRLCLLAALSGESVFLLGPPGIAKSLIARRLKFAFQNARAFEYLMTRFSTPEEVFGPLSIQALKDEGRYERLTSGYLPEAEIVFLDEIWKAGPAILNTLLTAINERQFRNGAHVEKIPMRLLVAASNELPEADSSLEALYDRMLIRLWLDKVQDKANFRSMLTSQQDENDNPVPDALQVTDEEYERWQKEIGEITLPDHVFELIFMLRQQLDKLPDAPYVSDRRWKKAIRLLQASAFFSGRSAVAPVDLILLKDCLWYDAQSLNLIQQQIDVLMTGHAWQQQGMLTRLGAIVQRHLQLQQQQSDKTALTVIRLGGIFSRRQQYQLPVNVTASTLTLLLQKPLKLHDMEVVHISFERSALEQWLSKGGEIRGKLNGIGFAQKLNLEVDSAQHLVVRDVSLQGSTLALPGSSAEGLPGEIKQQLEELESDWRKQHALFSEQQKYSPGTTMLTLDTLNVMLAVSEEGLIEEMIIALLASPQLAVFFEKFPRLKAAITDDVPRWREALRSRLKDARVPPELTEEVMCYQQSQLLSTPQFIVQLPQILDLLHRLNSPWAEQARQLVDANSTITSALHTLFLQRWRLSLIVQATTLNQQLLEEEREQLLSEVQERMTLSGQLEPILADNNTAAGRLWDMSAGQLKRGDYQLIVKYGEFLNEQPELKRLAEQLGRSREAKSIPRNDAQMETFRTMVREPATVPEQVDGLQQSDDILRLLPPELATLGITELEYEFYRRLVEKQLLTYRLHGESWREKVIERPVVHKDYDEQPRGPFIVCVDTSGSMGGFNEQCAKAFCLALMRIALAENRRCYIMLFSTEIVRYELSGPQGIEQAIRFLSQQFRGGTDLASCFRAIMERLQSREWFDADAVVISDFIAQRLPDDVTSKVKELQRVHQHRFHAVAMSAHGKPGIMRIFDHIWRFDTGMRSRLLRRWRR</sequence>
<organism evidence="8 9">
    <name type="scientific">Trichuris trichiura</name>
    <name type="common">Whipworm</name>
    <name type="synonym">Trichocephalus trichiurus</name>
    <dbReference type="NCBI Taxonomy" id="36087"/>
    <lineage>
        <taxon>Eukaryota</taxon>
        <taxon>Metazoa</taxon>
        <taxon>Ecdysozoa</taxon>
        <taxon>Nematoda</taxon>
        <taxon>Enoplea</taxon>
        <taxon>Dorylaimia</taxon>
        <taxon>Trichinellida</taxon>
        <taxon>Trichuridae</taxon>
        <taxon>Trichuris</taxon>
    </lineage>
</organism>
<dbReference type="GO" id="GO:0005524">
    <property type="term" value="F:ATP binding"/>
    <property type="evidence" value="ECO:0007669"/>
    <property type="project" value="UniProtKB-KW"/>
</dbReference>
<dbReference type="InterPro" id="IPR036465">
    <property type="entry name" value="vWFA_dom_sf"/>
</dbReference>
<keyword evidence="9" id="KW-1185">Reference proteome</keyword>
<keyword evidence="1" id="KW-0963">Cytoplasm</keyword>
<dbReference type="GO" id="GO:0005829">
    <property type="term" value="C:cytosol"/>
    <property type="evidence" value="ECO:0007669"/>
    <property type="project" value="TreeGrafter"/>
</dbReference>
<evidence type="ECO:0000256" key="2">
    <source>
        <dbReference type="ARBA" id="ARBA00022741"/>
    </source>
</evidence>
<dbReference type="Gene3D" id="1.20.58.1510">
    <property type="match status" value="1"/>
</dbReference>
<dbReference type="PANTHER" id="PTHR36846:SF1">
    <property type="entry name" value="PROTEIN VIAA"/>
    <property type="match status" value="1"/>
</dbReference>
<dbReference type="InterPro" id="IPR041538">
    <property type="entry name" value="RavA-like_AAA_lid"/>
</dbReference>
<gene>
    <name evidence="8" type="ORF">TTRE_0000342501</name>
</gene>
<dbReference type="Pfam" id="PF05762">
    <property type="entry name" value="VWA_CoxE"/>
    <property type="match status" value="1"/>
</dbReference>
<keyword evidence="2" id="KW-0547">Nucleotide-binding</keyword>
<dbReference type="NCBIfam" id="NF010054">
    <property type="entry name" value="PRK13531.1"/>
    <property type="match status" value="1"/>
</dbReference>
<dbReference type="Gene3D" id="3.40.50.410">
    <property type="entry name" value="von Willebrand factor, type A domain"/>
    <property type="match status" value="1"/>
</dbReference>
<dbReference type="SMART" id="SM00382">
    <property type="entry name" value="AAA"/>
    <property type="match status" value="1"/>
</dbReference>
<dbReference type="CDD" id="cd01462">
    <property type="entry name" value="VWA_YIEM_type"/>
    <property type="match status" value="1"/>
</dbReference>
<dbReference type="InterPro" id="IPR045427">
    <property type="entry name" value="MoxR"/>
</dbReference>
<proteinExistence type="inferred from homology"/>
<reference evidence="8" key="2">
    <citation type="submission" date="2014-03" db="EMBL/GenBank/DDBJ databases">
        <title>The whipworm genome and dual-species transcriptomics of an intimate host-pathogen interaction.</title>
        <authorList>
            <person name="Foth B.J."/>
            <person name="Tsai I.J."/>
            <person name="Reid A.J."/>
            <person name="Bancroft A.J."/>
            <person name="Nichol S."/>
            <person name="Tracey A."/>
            <person name="Holroyd N."/>
            <person name="Cotton J.A."/>
            <person name="Stanley E.J."/>
            <person name="Zarowiecki M."/>
            <person name="Liu J.Z."/>
            <person name="Huckvale T."/>
            <person name="Cooper P.J."/>
            <person name="Grencis R.K."/>
            <person name="Berriman M."/>
        </authorList>
    </citation>
    <scope>NUCLEOTIDE SEQUENCE [LARGE SCALE GENOMIC DNA]</scope>
</reference>
<dbReference type="NCBIfam" id="NF008230">
    <property type="entry name" value="PRK10997.1"/>
    <property type="match status" value="1"/>
</dbReference>
<dbReference type="Gene3D" id="3.40.50.300">
    <property type="entry name" value="P-loop containing nucleotide triphosphate hydrolases"/>
    <property type="match status" value="1"/>
</dbReference>
<evidence type="ECO:0000256" key="4">
    <source>
        <dbReference type="ARBA" id="ARBA00022840"/>
    </source>
</evidence>
<dbReference type="InterPro" id="IPR003593">
    <property type="entry name" value="AAA+_ATPase"/>
</dbReference>
<dbReference type="Pfam" id="PF17868">
    <property type="entry name" value="AAA_lid_8"/>
    <property type="match status" value="1"/>
</dbReference>
<dbReference type="InterPro" id="IPR023481">
    <property type="entry name" value="Uncharacterised_ViaA"/>
</dbReference>
<dbReference type="InterPro" id="IPR002035">
    <property type="entry name" value="VWF_A"/>
</dbReference>
<feature type="domain" description="VWFA" evidence="6">
    <location>
        <begin position="794"/>
        <end position="958"/>
    </location>
</feature>
<dbReference type="InterPro" id="IPR027417">
    <property type="entry name" value="P-loop_NTPase"/>
</dbReference>
<evidence type="ECO:0000256" key="1">
    <source>
        <dbReference type="ARBA" id="ARBA00022490"/>
    </source>
</evidence>
<dbReference type="InterPro" id="IPR046898">
    <property type="entry name" value="RavA_LARA_dom"/>
</dbReference>
<keyword evidence="3" id="KW-0378">Hydrolase</keyword>
<dbReference type="InterPro" id="IPR008912">
    <property type="entry name" value="Uncharacterised_CoxE"/>
</dbReference>
<dbReference type="OrthoDB" id="5600216at2759"/>
<dbReference type="STRING" id="36087.A0A077Z6B0"/>
<dbReference type="GO" id="GO:0016787">
    <property type="term" value="F:hydrolase activity"/>
    <property type="evidence" value="ECO:0007669"/>
    <property type="project" value="UniProtKB-KW"/>
</dbReference>
<dbReference type="Gene3D" id="2.40.128.430">
    <property type="match status" value="1"/>
</dbReference>
<dbReference type="Pfam" id="PF20030">
    <property type="entry name" value="bpMoxR"/>
    <property type="match status" value="1"/>
</dbReference>
<name>A0A077Z6B0_TRITR</name>
<dbReference type="Pfam" id="PF20265">
    <property type="entry name" value="LARA_dom"/>
    <property type="match status" value="1"/>
</dbReference>